<dbReference type="EMBL" id="UINC01003383">
    <property type="protein sequence ID" value="SVA05855.1"/>
    <property type="molecule type" value="Genomic_DNA"/>
</dbReference>
<dbReference type="Pfam" id="PF06559">
    <property type="entry name" value="DCD_N"/>
    <property type="match status" value="1"/>
</dbReference>
<evidence type="ECO:0000259" key="1">
    <source>
        <dbReference type="Pfam" id="PF06559"/>
    </source>
</evidence>
<dbReference type="GO" id="GO:0009394">
    <property type="term" value="P:2'-deoxyribonucleotide metabolic process"/>
    <property type="evidence" value="ECO:0007669"/>
    <property type="project" value="InterPro"/>
</dbReference>
<dbReference type="SUPFAM" id="SSF51283">
    <property type="entry name" value="dUTPase-like"/>
    <property type="match status" value="2"/>
</dbReference>
<dbReference type="Gene3D" id="2.70.40.10">
    <property type="match status" value="2"/>
</dbReference>
<sequence>MNKGSLVHEDYFDLFKNNNINYNKYTSSQIQPSSLDLTLSEECYEIEASFLSPNTDIRDKLTNFINKKIDLNEVYIFKKNITYIVRLNEKLNLKNDIFGKCNPKSSTGRLDIFCRTILNFSDEYEKIPINYNGEIFLEITPRSFNIALKKGDSLNQMRLIYKNHEYVEDESLHNFHKIDPIIFDEFGNKNVADISSGLKISVDLKKINKTSAYIAKDNAPILHYDKINSHKVTDFWDTIKTKDDYLIIKPGKFYILKSKQKIRIPKTMAGEMKPYDTGIGDFRVHYAGFFDPGFGDPFGSYAVLEVKTNEVPFILHDGQVIAKIQYEKLNKETKVVYGSNIKSNYQNQALALSKHFETLRN</sequence>
<dbReference type="InterPro" id="IPR053811">
    <property type="entry name" value="DCD_C"/>
</dbReference>
<organism evidence="3">
    <name type="scientific">marine metagenome</name>
    <dbReference type="NCBI Taxonomy" id="408172"/>
    <lineage>
        <taxon>unclassified sequences</taxon>
        <taxon>metagenomes</taxon>
        <taxon>ecological metagenomes</taxon>
    </lineage>
</organism>
<gene>
    <name evidence="3" type="ORF">METZ01_LOCUS58709</name>
</gene>
<dbReference type="InterPro" id="IPR010550">
    <property type="entry name" value="DCD_N"/>
</dbReference>
<feature type="domain" description="2'-deoxycytidine 5'-triphosphate deaminase C-terminal" evidence="2">
    <location>
        <begin position="169"/>
        <end position="356"/>
    </location>
</feature>
<evidence type="ECO:0008006" key="4">
    <source>
        <dbReference type="Google" id="ProtNLM"/>
    </source>
</evidence>
<dbReference type="PANTHER" id="PTHR42680:SF3">
    <property type="entry name" value="DCTP DEAMINASE"/>
    <property type="match status" value="1"/>
</dbReference>
<dbReference type="Pfam" id="PF22569">
    <property type="entry name" value="DCD_C"/>
    <property type="match status" value="1"/>
</dbReference>
<protein>
    <recommendedName>
        <fullName evidence="4">dUTPase-like domain-containing protein</fullName>
    </recommendedName>
</protein>
<feature type="domain" description="2'-deoxycytidine 5'-triphosphate deaminase N-terminal" evidence="1">
    <location>
        <begin position="4"/>
        <end position="160"/>
    </location>
</feature>
<evidence type="ECO:0000259" key="2">
    <source>
        <dbReference type="Pfam" id="PF22569"/>
    </source>
</evidence>
<dbReference type="NCBIfam" id="NF005734">
    <property type="entry name" value="PRK07559.1"/>
    <property type="match status" value="1"/>
</dbReference>
<dbReference type="PANTHER" id="PTHR42680">
    <property type="entry name" value="DCTP DEAMINASE"/>
    <property type="match status" value="1"/>
</dbReference>
<dbReference type="GO" id="GO:0008829">
    <property type="term" value="F:dCTP deaminase activity"/>
    <property type="evidence" value="ECO:0007669"/>
    <property type="project" value="InterPro"/>
</dbReference>
<accession>A0A381SP89</accession>
<dbReference type="AlphaFoldDB" id="A0A381SP89"/>
<dbReference type="InterPro" id="IPR036157">
    <property type="entry name" value="dUTPase-like_sf"/>
</dbReference>
<reference evidence="3" key="1">
    <citation type="submission" date="2018-05" db="EMBL/GenBank/DDBJ databases">
        <authorList>
            <person name="Lanie J.A."/>
            <person name="Ng W.-L."/>
            <person name="Kazmierczak K.M."/>
            <person name="Andrzejewski T.M."/>
            <person name="Davidsen T.M."/>
            <person name="Wayne K.J."/>
            <person name="Tettelin H."/>
            <person name="Glass J.I."/>
            <person name="Rusch D."/>
            <person name="Podicherti R."/>
            <person name="Tsui H.-C.T."/>
            <person name="Winkler M.E."/>
        </authorList>
    </citation>
    <scope>NUCLEOTIDE SEQUENCE</scope>
</reference>
<evidence type="ECO:0000313" key="3">
    <source>
        <dbReference type="EMBL" id="SVA05855.1"/>
    </source>
</evidence>
<proteinExistence type="predicted"/>
<name>A0A381SP89_9ZZZZ</name>